<protein>
    <submittedName>
        <fullName evidence="7">Amino acid transporters</fullName>
    </submittedName>
</protein>
<evidence type="ECO:0000313" key="7">
    <source>
        <dbReference type="EMBL" id="ABJ85578.1"/>
    </source>
</evidence>
<keyword evidence="4 6" id="KW-1133">Transmembrane helix</keyword>
<gene>
    <name evidence="7" type="ordered locus">Acid_4619</name>
</gene>
<feature type="transmembrane region" description="Helical" evidence="6">
    <location>
        <begin position="140"/>
        <end position="160"/>
    </location>
</feature>
<dbReference type="InParanoid" id="Q01XN7"/>
<dbReference type="GO" id="GO:0005886">
    <property type="term" value="C:plasma membrane"/>
    <property type="evidence" value="ECO:0007669"/>
    <property type="project" value="UniProtKB-SubCell"/>
</dbReference>
<feature type="transmembrane region" description="Helical" evidence="6">
    <location>
        <begin position="272"/>
        <end position="293"/>
    </location>
</feature>
<keyword evidence="2" id="KW-1003">Cell membrane</keyword>
<accession>Q01XN7</accession>
<feature type="transmembrane region" description="Helical" evidence="6">
    <location>
        <begin position="180"/>
        <end position="201"/>
    </location>
</feature>
<dbReference type="KEGG" id="sus:Acid_4619"/>
<keyword evidence="3 6" id="KW-0812">Transmembrane</keyword>
<feature type="transmembrane region" description="Helical" evidence="6">
    <location>
        <begin position="376"/>
        <end position="395"/>
    </location>
</feature>
<feature type="transmembrane region" description="Helical" evidence="6">
    <location>
        <begin position="321"/>
        <end position="343"/>
    </location>
</feature>
<dbReference type="InterPro" id="IPR050367">
    <property type="entry name" value="APC_superfamily"/>
</dbReference>
<comment type="subcellular location">
    <subcellularLocation>
        <location evidence="1">Cell membrane</location>
        <topology evidence="1">Multi-pass membrane protein</topology>
    </subcellularLocation>
</comment>
<feature type="transmembrane region" description="Helical" evidence="6">
    <location>
        <begin position="469"/>
        <end position="489"/>
    </location>
</feature>
<name>Q01XN7_SOLUE</name>
<evidence type="ECO:0000256" key="1">
    <source>
        <dbReference type="ARBA" id="ARBA00004651"/>
    </source>
</evidence>
<dbReference type="PANTHER" id="PTHR42770:SF7">
    <property type="entry name" value="MEMBRANE PROTEIN"/>
    <property type="match status" value="1"/>
</dbReference>
<evidence type="ECO:0000256" key="3">
    <source>
        <dbReference type="ARBA" id="ARBA00022692"/>
    </source>
</evidence>
<dbReference type="OrthoDB" id="99893at2"/>
<dbReference type="PANTHER" id="PTHR42770">
    <property type="entry name" value="AMINO ACID TRANSPORTER-RELATED"/>
    <property type="match status" value="1"/>
</dbReference>
<feature type="transmembrane region" description="Helical" evidence="6">
    <location>
        <begin position="12"/>
        <end position="34"/>
    </location>
</feature>
<dbReference type="STRING" id="234267.Acid_4619"/>
<keyword evidence="5 6" id="KW-0472">Membrane</keyword>
<feature type="transmembrane region" description="Helical" evidence="6">
    <location>
        <begin position="401"/>
        <end position="422"/>
    </location>
</feature>
<dbReference type="AlphaFoldDB" id="Q01XN7"/>
<feature type="transmembrane region" description="Helical" evidence="6">
    <location>
        <begin position="221"/>
        <end position="244"/>
    </location>
</feature>
<dbReference type="Gene3D" id="1.20.1740.10">
    <property type="entry name" value="Amino acid/polyamine transporter I"/>
    <property type="match status" value="1"/>
</dbReference>
<evidence type="ECO:0000256" key="6">
    <source>
        <dbReference type="SAM" id="Phobius"/>
    </source>
</evidence>
<evidence type="ECO:0000256" key="5">
    <source>
        <dbReference type="ARBA" id="ARBA00023136"/>
    </source>
</evidence>
<feature type="transmembrane region" description="Helical" evidence="6">
    <location>
        <begin position="109"/>
        <end position="128"/>
    </location>
</feature>
<dbReference type="HOGENOM" id="CLU_354483_0_0_0"/>
<reference evidence="7" key="1">
    <citation type="submission" date="2006-10" db="EMBL/GenBank/DDBJ databases">
        <title>Complete sequence of Solibacter usitatus Ellin6076.</title>
        <authorList>
            <consortium name="US DOE Joint Genome Institute"/>
            <person name="Copeland A."/>
            <person name="Lucas S."/>
            <person name="Lapidus A."/>
            <person name="Barry K."/>
            <person name="Detter J.C."/>
            <person name="Glavina del Rio T."/>
            <person name="Hammon N."/>
            <person name="Israni S."/>
            <person name="Dalin E."/>
            <person name="Tice H."/>
            <person name="Pitluck S."/>
            <person name="Thompson L.S."/>
            <person name="Brettin T."/>
            <person name="Bruce D."/>
            <person name="Han C."/>
            <person name="Tapia R."/>
            <person name="Gilna P."/>
            <person name="Schmutz J."/>
            <person name="Larimer F."/>
            <person name="Land M."/>
            <person name="Hauser L."/>
            <person name="Kyrpides N."/>
            <person name="Mikhailova N."/>
            <person name="Janssen P.H."/>
            <person name="Kuske C.R."/>
            <person name="Richardson P."/>
        </authorList>
    </citation>
    <scope>NUCLEOTIDE SEQUENCE</scope>
    <source>
        <strain evidence="7">Ellin6076</strain>
    </source>
</reference>
<organism evidence="7">
    <name type="scientific">Solibacter usitatus (strain Ellin6076)</name>
    <dbReference type="NCBI Taxonomy" id="234267"/>
    <lineage>
        <taxon>Bacteria</taxon>
        <taxon>Pseudomonadati</taxon>
        <taxon>Acidobacteriota</taxon>
        <taxon>Terriglobia</taxon>
        <taxon>Bryobacterales</taxon>
        <taxon>Solibacteraceae</taxon>
        <taxon>Candidatus Solibacter</taxon>
    </lineage>
</organism>
<dbReference type="Pfam" id="PF13520">
    <property type="entry name" value="AA_permease_2"/>
    <property type="match status" value="1"/>
</dbReference>
<feature type="transmembrane region" description="Helical" evidence="6">
    <location>
        <begin position="443"/>
        <end position="463"/>
    </location>
</feature>
<evidence type="ECO:0000256" key="2">
    <source>
        <dbReference type="ARBA" id="ARBA00022475"/>
    </source>
</evidence>
<dbReference type="InterPro" id="IPR002293">
    <property type="entry name" value="AA/rel_permease1"/>
</dbReference>
<dbReference type="GO" id="GO:0022857">
    <property type="term" value="F:transmembrane transporter activity"/>
    <property type="evidence" value="ECO:0007669"/>
    <property type="project" value="InterPro"/>
</dbReference>
<sequence length="743" mass="81485">MTSEQRPAAVKVVVATTVMLSFISFWRAAAIVLSDLASSAYYVGGIAEGAIGKAAPWFILAIMLFSYAVRAIYIESCSMFVRGGVYKVVHEAMGGTLAKFSVSALMFDYVLTGPISGVSAGLYLGGLINEIGENMHMPSVHVYPPYFAAVFAIGVTLYFWRKNIIGMHESSEKALRIMQITTVMVVILIVWCVVTILKVGYQPVPLPVPENLKFNPDALGWLKGTVAPSITVIAILIGLGHSLLAMSGEESLAQVNREIAHPKLKNLERAGFVIFIYSMMFTSLVSFFAVMIIPDGPRQGFLDNLIGGLSMYLVGPLPLRLLFHGFVVLVGTLILSGAVNTAIIGSNGVLNRVAEDGVLPDWFRHPHHKFGTTSRLINLIVILQVLTIVISRGDMVMLGEAYAFGVVWSFAMKSLSVLMLRYKQPGAREWKVPLNFHIGKTEIPLGLMMITVALFALAIINVLTKKVATISGVTFTIAFFIVFECSDIYNRKRKAGHSQEMEKFRLDTHAEVSTESLSVRPGNVLVAVRNPNRLQHLARILKKTDTRKMDIVVLSVRNTTQAGSGEHSLDAAQIFSDAETTVFSKVVMLAEKAGKHVELMVVPGNDPYEAVVQTAGLLQSSRIVMGLSPKLTPSEQGAQVGEYWEKLPEPRPSLSLELVLENQKDVVFFNLGPHPPRLWPEDIDLTHRLWLDLSARGPGAKLHHRDVISVALRRMATELQSPRAGEVVDDIVREAIGHPSPDE</sequence>
<evidence type="ECO:0000256" key="4">
    <source>
        <dbReference type="ARBA" id="ARBA00022989"/>
    </source>
</evidence>
<dbReference type="EMBL" id="CP000473">
    <property type="protein sequence ID" value="ABJ85578.1"/>
    <property type="molecule type" value="Genomic_DNA"/>
</dbReference>
<proteinExistence type="predicted"/>
<dbReference type="eggNOG" id="COG0531">
    <property type="taxonomic scope" value="Bacteria"/>
</dbReference>
<feature type="transmembrane region" description="Helical" evidence="6">
    <location>
        <begin position="54"/>
        <end position="73"/>
    </location>
</feature>